<dbReference type="CDD" id="cd03225">
    <property type="entry name" value="ABC_cobalt_CbiO_domain1"/>
    <property type="match status" value="1"/>
</dbReference>
<keyword evidence="5" id="KW-0547">Nucleotide-binding</keyword>
<dbReference type="InterPro" id="IPR017871">
    <property type="entry name" value="ABC_transporter-like_CS"/>
</dbReference>
<proteinExistence type="inferred from homology"/>
<dbReference type="SUPFAM" id="SSF52540">
    <property type="entry name" value="P-loop containing nucleoside triphosphate hydrolases"/>
    <property type="match status" value="1"/>
</dbReference>
<dbReference type="Gene3D" id="3.40.50.300">
    <property type="entry name" value="P-loop containing nucleotide triphosphate hydrolases"/>
    <property type="match status" value="1"/>
</dbReference>
<evidence type="ECO:0000256" key="2">
    <source>
        <dbReference type="ARBA" id="ARBA00005417"/>
    </source>
</evidence>
<reference evidence="10 11" key="1">
    <citation type="submission" date="2023-02" db="EMBL/GenBank/DDBJ databases">
        <title>Genome sequence of Lacticaseibacillus sp. KACC 23028.</title>
        <authorList>
            <person name="Kim S."/>
            <person name="Heo J."/>
            <person name="Kwon S.-W."/>
        </authorList>
    </citation>
    <scope>NUCLEOTIDE SEQUENCE [LARGE SCALE GENOMIC DNA]</scope>
    <source>
        <strain evidence="10 11">KACC 23028</strain>
    </source>
</reference>
<dbReference type="PROSITE" id="PS00211">
    <property type="entry name" value="ABC_TRANSPORTER_1"/>
    <property type="match status" value="1"/>
</dbReference>
<protein>
    <submittedName>
        <fullName evidence="10">Energy-coupling factor ABC transporter ATP-binding protein</fullName>
    </submittedName>
</protein>
<dbReference type="InterPro" id="IPR015856">
    <property type="entry name" value="ABC_transpr_CbiO/EcfA_su"/>
</dbReference>
<keyword evidence="6 10" id="KW-0067">ATP-binding</keyword>
<dbReference type="Proteomes" id="UP001220377">
    <property type="component" value="Chromosome"/>
</dbReference>
<dbReference type="Pfam" id="PF00005">
    <property type="entry name" value="ABC_tran"/>
    <property type="match status" value="1"/>
</dbReference>
<dbReference type="InterPro" id="IPR027417">
    <property type="entry name" value="P-loop_NTPase"/>
</dbReference>
<dbReference type="NCBIfam" id="NF010156">
    <property type="entry name" value="PRK13635.1"/>
    <property type="match status" value="1"/>
</dbReference>
<keyword evidence="11" id="KW-1185">Reference proteome</keyword>
<evidence type="ECO:0000256" key="7">
    <source>
        <dbReference type="ARBA" id="ARBA00022967"/>
    </source>
</evidence>
<dbReference type="RefSeq" id="WP_274259559.1">
    <property type="nucleotide sequence ID" value="NZ_CP117884.1"/>
</dbReference>
<accession>A0ABY7WSX0</accession>
<keyword evidence="3" id="KW-0813">Transport</keyword>
<evidence type="ECO:0000313" key="10">
    <source>
        <dbReference type="EMBL" id="WDF82235.1"/>
    </source>
</evidence>
<sequence length="278" mass="30159">MSKIIQINNLSYTYPEAQQPALDDVSLQVEAGDWVAVIGHNGSGKSTLAKNMLGLLEPSAGQIQIAGMTLSEQTVWDIRAQVGIVFQNPDNQFVGATVADDVAFGLENRAVPRDEMIQRVADALKTVKMSEFANREPAHLSGGQKQRVAIAGVVAQRPQVLILDEATSMLDPAGRRDVVNLIHELKDQMNLTVLSITHDLQEAARADDVIVLDNGHVVQTGSPAQIFASGSQLAKYGLDVPYAERLKEGLRAHGLDMPSDYLSEEGLVDYLWTLSSTM</sequence>
<dbReference type="SMART" id="SM00382">
    <property type="entry name" value="AAA"/>
    <property type="match status" value="1"/>
</dbReference>
<evidence type="ECO:0000256" key="5">
    <source>
        <dbReference type="ARBA" id="ARBA00022741"/>
    </source>
</evidence>
<dbReference type="InterPro" id="IPR003593">
    <property type="entry name" value="AAA+_ATPase"/>
</dbReference>
<evidence type="ECO:0000259" key="9">
    <source>
        <dbReference type="PROSITE" id="PS50893"/>
    </source>
</evidence>
<dbReference type="PANTHER" id="PTHR43553">
    <property type="entry name" value="HEAVY METAL TRANSPORTER"/>
    <property type="match status" value="1"/>
</dbReference>
<evidence type="ECO:0000313" key="11">
    <source>
        <dbReference type="Proteomes" id="UP001220377"/>
    </source>
</evidence>
<evidence type="ECO:0000256" key="3">
    <source>
        <dbReference type="ARBA" id="ARBA00022448"/>
    </source>
</evidence>
<name>A0ABY7WSX0_9LACO</name>
<dbReference type="EMBL" id="CP117884">
    <property type="protein sequence ID" value="WDF82235.1"/>
    <property type="molecule type" value="Genomic_DNA"/>
</dbReference>
<dbReference type="NCBIfam" id="TIGR04520">
    <property type="entry name" value="ECF_ATPase_1"/>
    <property type="match status" value="1"/>
</dbReference>
<evidence type="ECO:0000256" key="1">
    <source>
        <dbReference type="ARBA" id="ARBA00004202"/>
    </source>
</evidence>
<dbReference type="NCBIfam" id="NF010167">
    <property type="entry name" value="PRK13648.1"/>
    <property type="match status" value="1"/>
</dbReference>
<organism evidence="10 11">
    <name type="scientific">Lacticaseibacillus pabuli</name>
    <dbReference type="NCBI Taxonomy" id="3025672"/>
    <lineage>
        <taxon>Bacteria</taxon>
        <taxon>Bacillati</taxon>
        <taxon>Bacillota</taxon>
        <taxon>Bacilli</taxon>
        <taxon>Lactobacillales</taxon>
        <taxon>Lactobacillaceae</taxon>
        <taxon>Lacticaseibacillus</taxon>
    </lineage>
</organism>
<dbReference type="InterPro" id="IPR050095">
    <property type="entry name" value="ECF_ABC_transporter_ATP-bd"/>
</dbReference>
<keyword evidence="7" id="KW-1278">Translocase</keyword>
<gene>
    <name evidence="10" type="ORF">PQ472_10125</name>
</gene>
<evidence type="ECO:0000256" key="6">
    <source>
        <dbReference type="ARBA" id="ARBA00022840"/>
    </source>
</evidence>
<dbReference type="GO" id="GO:0005524">
    <property type="term" value="F:ATP binding"/>
    <property type="evidence" value="ECO:0007669"/>
    <property type="project" value="UniProtKB-KW"/>
</dbReference>
<dbReference type="InterPro" id="IPR030947">
    <property type="entry name" value="EcfA_1"/>
</dbReference>
<comment type="subcellular location">
    <subcellularLocation>
        <location evidence="1">Cell membrane</location>
        <topology evidence="1">Peripheral membrane protein</topology>
    </subcellularLocation>
</comment>
<dbReference type="PANTHER" id="PTHR43553:SF24">
    <property type="entry name" value="ENERGY-COUPLING FACTOR TRANSPORTER ATP-BINDING PROTEIN ECFA1"/>
    <property type="match status" value="1"/>
</dbReference>
<evidence type="ECO:0000256" key="4">
    <source>
        <dbReference type="ARBA" id="ARBA00022475"/>
    </source>
</evidence>
<feature type="domain" description="ABC transporter" evidence="9">
    <location>
        <begin position="5"/>
        <end position="239"/>
    </location>
</feature>
<dbReference type="PROSITE" id="PS50893">
    <property type="entry name" value="ABC_TRANSPORTER_2"/>
    <property type="match status" value="1"/>
</dbReference>
<comment type="similarity">
    <text evidence="2">Belongs to the ABC transporter superfamily.</text>
</comment>
<evidence type="ECO:0000256" key="8">
    <source>
        <dbReference type="ARBA" id="ARBA00023136"/>
    </source>
</evidence>
<keyword evidence="4" id="KW-1003">Cell membrane</keyword>
<dbReference type="InterPro" id="IPR003439">
    <property type="entry name" value="ABC_transporter-like_ATP-bd"/>
</dbReference>
<keyword evidence="8" id="KW-0472">Membrane</keyword>